<accession>A0A2W1B434</accession>
<evidence type="ECO:0000313" key="2">
    <source>
        <dbReference type="EMBL" id="PZC70768.1"/>
    </source>
</evidence>
<feature type="transmembrane region" description="Helical" evidence="1">
    <location>
        <begin position="153"/>
        <end position="177"/>
    </location>
</feature>
<protein>
    <recommendedName>
        <fullName evidence="4">Gustatory receptor</fullName>
    </recommendedName>
</protein>
<keyword evidence="1" id="KW-0812">Transmembrane</keyword>
<feature type="transmembrane region" description="Helical" evidence="1">
    <location>
        <begin position="83"/>
        <end position="102"/>
    </location>
</feature>
<evidence type="ECO:0008006" key="4">
    <source>
        <dbReference type="Google" id="ProtNLM"/>
    </source>
</evidence>
<reference evidence="2 3" key="1">
    <citation type="journal article" date="2017" name="BMC Biol.">
        <title>Genomic innovations, transcriptional plasticity and gene loss underlying the evolution and divergence of two highly polyphagous and invasive Helicoverpa pest species.</title>
        <authorList>
            <person name="Pearce S.L."/>
            <person name="Clarke D.F."/>
            <person name="East P.D."/>
            <person name="Elfekih S."/>
            <person name="Gordon K.H."/>
            <person name="Jermiin L.S."/>
            <person name="McGaughran A."/>
            <person name="Oakeshott J.G."/>
            <person name="Papanikolaou A."/>
            <person name="Perera O.P."/>
            <person name="Rane R.V."/>
            <person name="Richards S."/>
            <person name="Tay W.T."/>
            <person name="Walsh T.K."/>
            <person name="Anderson A."/>
            <person name="Anderson C.J."/>
            <person name="Asgari S."/>
            <person name="Board P.G."/>
            <person name="Bretschneider A."/>
            <person name="Campbell P.M."/>
            <person name="Chertemps T."/>
            <person name="Christeller J.T."/>
            <person name="Coppin C.W."/>
            <person name="Downes S.J."/>
            <person name="Duan G."/>
            <person name="Farnsworth C.A."/>
            <person name="Good R.T."/>
            <person name="Han L.B."/>
            <person name="Han Y.C."/>
            <person name="Hatje K."/>
            <person name="Horne I."/>
            <person name="Huang Y.P."/>
            <person name="Hughes D.S."/>
            <person name="Jacquin-Joly E."/>
            <person name="James W."/>
            <person name="Jhangiani S."/>
            <person name="Kollmar M."/>
            <person name="Kuwar S.S."/>
            <person name="Li S."/>
            <person name="Liu N.Y."/>
            <person name="Maibeche M.T."/>
            <person name="Miller J.R."/>
            <person name="Montagne N."/>
            <person name="Perry T."/>
            <person name="Qu J."/>
            <person name="Song S.V."/>
            <person name="Sutton G.G."/>
            <person name="Vogel H."/>
            <person name="Walenz B.P."/>
            <person name="Xu W."/>
            <person name="Zhang H.J."/>
            <person name="Zou Z."/>
            <person name="Batterham P."/>
            <person name="Edwards O.R."/>
            <person name="Feyereisen R."/>
            <person name="Gibbs R.A."/>
            <person name="Heckel D.G."/>
            <person name="McGrath A."/>
            <person name="Robin C."/>
            <person name="Scherer S.E."/>
            <person name="Worley K.C."/>
            <person name="Wu Y.D."/>
        </authorList>
    </citation>
    <scope>NUCLEOTIDE SEQUENCE [LARGE SCALE GENOMIC DNA]</scope>
    <source>
        <strain evidence="2">Harm_GR_Male_#8</strain>
        <tissue evidence="2">Whole organism</tissue>
    </source>
</reference>
<evidence type="ECO:0000313" key="3">
    <source>
        <dbReference type="Proteomes" id="UP000249218"/>
    </source>
</evidence>
<gene>
    <name evidence="2" type="primary">HaOG200954</name>
    <name evidence="2" type="ORF">B5X24_HaOG200954</name>
</gene>
<keyword evidence="1" id="KW-0472">Membrane</keyword>
<evidence type="ECO:0000256" key="1">
    <source>
        <dbReference type="SAM" id="Phobius"/>
    </source>
</evidence>
<organism evidence="2 3">
    <name type="scientific">Helicoverpa armigera</name>
    <name type="common">Cotton bollworm</name>
    <name type="synonym">Heliothis armigera</name>
    <dbReference type="NCBI Taxonomy" id="29058"/>
    <lineage>
        <taxon>Eukaryota</taxon>
        <taxon>Metazoa</taxon>
        <taxon>Ecdysozoa</taxon>
        <taxon>Arthropoda</taxon>
        <taxon>Hexapoda</taxon>
        <taxon>Insecta</taxon>
        <taxon>Pterygota</taxon>
        <taxon>Neoptera</taxon>
        <taxon>Endopterygota</taxon>
        <taxon>Lepidoptera</taxon>
        <taxon>Glossata</taxon>
        <taxon>Ditrysia</taxon>
        <taxon>Noctuoidea</taxon>
        <taxon>Noctuidae</taxon>
        <taxon>Heliothinae</taxon>
        <taxon>Helicoverpa</taxon>
    </lineage>
</organism>
<name>A0A2W1B434_HELAM</name>
<keyword evidence="1" id="KW-1133">Transmembrane helix</keyword>
<keyword evidence="3" id="KW-1185">Reference proteome</keyword>
<feature type="transmembrane region" description="Helical" evidence="1">
    <location>
        <begin position="20"/>
        <end position="37"/>
    </location>
</feature>
<sequence length="242" mass="28437">MEIKSSSFFKSFQKCMGPLYFYKVLILLQVLLGRYFSLSKSKLTRFFTKLYCVFMYIHMIYKWNDVVLVSHKFVLPPFIMSEYTGYFVISIILSEDYFFNFCDNLLTNDRVMGFKNIPHVPPNVIGFMLITVISRVAFVLTRHFTVSLPSVHLIYVTVLLISLDLSHIYTCVIFCMIQLRMKVLRCFLENIHIPINIVSGNEVEMSIKNVRKSLYYYNNLLDSMAAIDKHTQCMVSKLYLHQ</sequence>
<dbReference type="Proteomes" id="UP000249218">
    <property type="component" value="Unassembled WGS sequence"/>
</dbReference>
<feature type="transmembrane region" description="Helical" evidence="1">
    <location>
        <begin position="123"/>
        <end position="141"/>
    </location>
</feature>
<proteinExistence type="predicted"/>
<dbReference type="EMBL" id="KZ150469">
    <property type="protein sequence ID" value="PZC70768.1"/>
    <property type="molecule type" value="Genomic_DNA"/>
</dbReference>
<dbReference type="AlphaFoldDB" id="A0A2W1B434"/>
<feature type="transmembrane region" description="Helical" evidence="1">
    <location>
        <begin position="46"/>
        <end position="63"/>
    </location>
</feature>